<gene>
    <name evidence="3" type="ORF">H4R18_004944</name>
</gene>
<organism evidence="3 4">
    <name type="scientific">Coemansia javaensis</name>
    <dbReference type="NCBI Taxonomy" id="2761396"/>
    <lineage>
        <taxon>Eukaryota</taxon>
        <taxon>Fungi</taxon>
        <taxon>Fungi incertae sedis</taxon>
        <taxon>Zoopagomycota</taxon>
        <taxon>Kickxellomycotina</taxon>
        <taxon>Kickxellomycetes</taxon>
        <taxon>Kickxellales</taxon>
        <taxon>Kickxellaceae</taxon>
        <taxon>Coemansia</taxon>
    </lineage>
</organism>
<evidence type="ECO:0000313" key="4">
    <source>
        <dbReference type="Proteomes" id="UP001140217"/>
    </source>
</evidence>
<proteinExistence type="predicted"/>
<evidence type="ECO:0000313" key="3">
    <source>
        <dbReference type="EMBL" id="KAJ2777819.1"/>
    </source>
</evidence>
<reference evidence="3" key="1">
    <citation type="submission" date="2022-07" db="EMBL/GenBank/DDBJ databases">
        <title>Phylogenomic reconstructions and comparative analyses of Kickxellomycotina fungi.</title>
        <authorList>
            <person name="Reynolds N.K."/>
            <person name="Stajich J.E."/>
            <person name="Barry K."/>
            <person name="Grigoriev I.V."/>
            <person name="Crous P."/>
            <person name="Smith M.E."/>
        </authorList>
    </citation>
    <scope>NUCLEOTIDE SEQUENCE</scope>
    <source>
        <strain evidence="3">NBRC 105414</strain>
    </source>
</reference>
<sequence>MAPAFAKVAACGAAAVAAALGSVRPVHAEGKKPIYDDGSGEQQQRRVPGGRGAEPVRLTAALRAAREAAADALGEAQRGGQRLVDGWIRAERSVERVVRSTVPETERLMPGALYVGVAALAGPIFTRRRNVLVRWASPFAFGAAAAAWFLPGTASVVARNVWGRYGDPAAIDRACDSARALWDVQTRARDQLAQKIQDLRLSLQEGRAVSVAPAIQEPPKAQQVQEPPKQEPAVPAASKPAAEKPAERLPLGFTSDARK</sequence>
<feature type="region of interest" description="Disordered" evidence="2">
    <location>
        <begin position="30"/>
        <end position="52"/>
    </location>
</feature>
<dbReference type="Pfam" id="PF09769">
    <property type="entry name" value="ApoO"/>
    <property type="match status" value="1"/>
</dbReference>
<dbReference type="GO" id="GO:0042407">
    <property type="term" value="P:cristae formation"/>
    <property type="evidence" value="ECO:0007669"/>
    <property type="project" value="InterPro"/>
</dbReference>
<dbReference type="InterPro" id="IPR033181">
    <property type="entry name" value="Mic26_fungi"/>
</dbReference>
<dbReference type="PANTHER" id="PTHR28268">
    <property type="entry name" value="MICOS SUBUNIT MIC26"/>
    <property type="match status" value="1"/>
</dbReference>
<comment type="function">
    <text evidence="1">Component of the MICOS complex, a large protein complex of the mitochondrial inner membrane that plays crucial roles in the maintenance of crista junctions, inner membrane architecture, and formation of contact sites to the outer membrane.</text>
</comment>
<dbReference type="GO" id="GO:0061617">
    <property type="term" value="C:MICOS complex"/>
    <property type="evidence" value="ECO:0007669"/>
    <property type="project" value="UniProtKB-UniRule"/>
</dbReference>
<dbReference type="OrthoDB" id="2399148at2759"/>
<comment type="caution">
    <text evidence="3">The sequence shown here is derived from an EMBL/GenBank/DDBJ whole genome shotgun (WGS) entry which is preliminary data.</text>
</comment>
<accession>A0A9W8H6F5</accession>
<comment type="subunit">
    <text evidence="1">Component of the mitochondrial contact site and cristae organizing system (MICOS) complex.</text>
</comment>
<comment type="subcellular location">
    <subcellularLocation>
        <location evidence="1">Mitochondrion inner membrane</location>
    </subcellularLocation>
</comment>
<keyword evidence="1" id="KW-0496">Mitochondrion</keyword>
<dbReference type="InterPro" id="IPR019166">
    <property type="entry name" value="MIC26/MIC27"/>
</dbReference>
<dbReference type="GO" id="GO:0044284">
    <property type="term" value="C:mitochondrial crista junction"/>
    <property type="evidence" value="ECO:0007669"/>
    <property type="project" value="TreeGrafter"/>
</dbReference>
<dbReference type="PANTHER" id="PTHR28268:SF1">
    <property type="entry name" value="MICOS SUBUNIT MIC26"/>
    <property type="match status" value="1"/>
</dbReference>
<feature type="compositionally biased region" description="Low complexity" evidence="2">
    <location>
        <begin position="231"/>
        <end position="240"/>
    </location>
</feature>
<feature type="region of interest" description="Disordered" evidence="2">
    <location>
        <begin position="213"/>
        <end position="259"/>
    </location>
</feature>
<keyword evidence="4" id="KW-1185">Reference proteome</keyword>
<protein>
    <recommendedName>
        <fullName evidence="1">MICOS complex subunit</fullName>
    </recommendedName>
</protein>
<keyword evidence="1" id="KW-0472">Membrane</keyword>
<dbReference type="AlphaFoldDB" id="A0A9W8H6F5"/>
<evidence type="ECO:0000256" key="1">
    <source>
        <dbReference type="RuleBase" id="RU363021"/>
    </source>
</evidence>
<dbReference type="EMBL" id="JANBUL010000265">
    <property type="protein sequence ID" value="KAJ2777819.1"/>
    <property type="molecule type" value="Genomic_DNA"/>
</dbReference>
<name>A0A9W8H6F5_9FUNG</name>
<dbReference type="Proteomes" id="UP001140217">
    <property type="component" value="Unassembled WGS sequence"/>
</dbReference>
<keyword evidence="1" id="KW-0999">Mitochondrion inner membrane</keyword>
<evidence type="ECO:0000256" key="2">
    <source>
        <dbReference type="SAM" id="MobiDB-lite"/>
    </source>
</evidence>